<dbReference type="EMBL" id="CAXLJM020000007">
    <property type="protein sequence ID" value="CAL8075139.1"/>
    <property type="molecule type" value="Genomic_DNA"/>
</dbReference>
<dbReference type="Proteomes" id="UP001642540">
    <property type="component" value="Unassembled WGS sequence"/>
</dbReference>
<comment type="caution">
    <text evidence="1">The sequence shown here is derived from an EMBL/GenBank/DDBJ whole genome shotgun (WGS) entry which is preliminary data.</text>
</comment>
<reference evidence="1 2" key="1">
    <citation type="submission" date="2024-08" db="EMBL/GenBank/DDBJ databases">
        <authorList>
            <person name="Cucini C."/>
            <person name="Frati F."/>
        </authorList>
    </citation>
    <scope>NUCLEOTIDE SEQUENCE [LARGE SCALE GENOMIC DNA]</scope>
</reference>
<evidence type="ECO:0000313" key="1">
    <source>
        <dbReference type="EMBL" id="CAL8075139.1"/>
    </source>
</evidence>
<sequence length="106" mass="12571">MAHWVSEFRRTESPCSTTIVKISRASEEFQEVTYKQRHITTLTWDSSSHNNNNTVDCRPSNYHRSTTHAFLFVRNQQDAVIFKDKLEVSKKACQIDREHKKEPRFQ</sequence>
<gene>
    <name evidence="1" type="ORF">ODALV1_LOCUS3086</name>
</gene>
<proteinExistence type="predicted"/>
<accession>A0ABP1PTS8</accession>
<evidence type="ECO:0000313" key="2">
    <source>
        <dbReference type="Proteomes" id="UP001642540"/>
    </source>
</evidence>
<protein>
    <submittedName>
        <fullName evidence="1">Uncharacterized protein</fullName>
    </submittedName>
</protein>
<keyword evidence="2" id="KW-1185">Reference proteome</keyword>
<name>A0ABP1PTS8_9HEXA</name>
<organism evidence="1 2">
    <name type="scientific">Orchesella dallaii</name>
    <dbReference type="NCBI Taxonomy" id="48710"/>
    <lineage>
        <taxon>Eukaryota</taxon>
        <taxon>Metazoa</taxon>
        <taxon>Ecdysozoa</taxon>
        <taxon>Arthropoda</taxon>
        <taxon>Hexapoda</taxon>
        <taxon>Collembola</taxon>
        <taxon>Entomobryomorpha</taxon>
        <taxon>Entomobryoidea</taxon>
        <taxon>Orchesellidae</taxon>
        <taxon>Orchesellinae</taxon>
        <taxon>Orchesella</taxon>
    </lineage>
</organism>